<keyword evidence="2" id="KW-1185">Reference proteome</keyword>
<proteinExistence type="predicted"/>
<evidence type="ECO:0000313" key="1">
    <source>
        <dbReference type="EMBL" id="ADN12707.1"/>
    </source>
</evidence>
<name>E0UAG6_GLOV7</name>
<sequence length="102" mass="11897">METQTIEISQSNKKLLGAIGMKSYLLSKRFQNKVRLIKDFEGDPLHEDLKNLEQTEKSIIWSLIDEPDLTIGTMVFTYHCAIHTIEDLLQKGYIEIEESKRR</sequence>
<accession>E0UAG6</accession>
<evidence type="ECO:0000313" key="2">
    <source>
        <dbReference type="Proteomes" id="UP000008206"/>
    </source>
</evidence>
<dbReference type="STRING" id="497965.Cyan7822_0671"/>
<dbReference type="KEGG" id="cyj:Cyan7822_0671"/>
<dbReference type="EMBL" id="CP002198">
    <property type="protein sequence ID" value="ADN12707.1"/>
    <property type="molecule type" value="Genomic_DNA"/>
</dbReference>
<protein>
    <submittedName>
        <fullName evidence="1">Uncharacterized protein</fullName>
    </submittedName>
</protein>
<gene>
    <name evidence="1" type="ordered locus">Cyan7822_0671</name>
</gene>
<reference evidence="2" key="1">
    <citation type="journal article" date="2011" name="MBio">
        <title>Novel metabolic attributes of the genus Cyanothece, comprising a group of unicellular nitrogen-fixing Cyanobacteria.</title>
        <authorList>
            <person name="Bandyopadhyay A."/>
            <person name="Elvitigala T."/>
            <person name="Welsh E."/>
            <person name="Stockel J."/>
            <person name="Liberton M."/>
            <person name="Min H."/>
            <person name="Sherman L.A."/>
            <person name="Pakrasi H.B."/>
        </authorList>
    </citation>
    <scope>NUCLEOTIDE SEQUENCE [LARGE SCALE GENOMIC DNA]</scope>
    <source>
        <strain evidence="2">PCC 7822</strain>
    </source>
</reference>
<organism evidence="1 2">
    <name type="scientific">Gloeothece verrucosa (strain PCC 7822)</name>
    <name type="common">Cyanothece sp. (strain PCC 7822)</name>
    <dbReference type="NCBI Taxonomy" id="497965"/>
    <lineage>
        <taxon>Bacteria</taxon>
        <taxon>Bacillati</taxon>
        <taxon>Cyanobacteriota</taxon>
        <taxon>Cyanophyceae</taxon>
        <taxon>Oscillatoriophycideae</taxon>
        <taxon>Chroococcales</taxon>
        <taxon>Aphanothecaceae</taxon>
        <taxon>Gloeothece</taxon>
        <taxon>Gloeothece verrucosa</taxon>
    </lineage>
</organism>
<dbReference type="HOGENOM" id="CLU_2272722_0_0_3"/>
<dbReference type="RefSeq" id="WP_013320817.1">
    <property type="nucleotide sequence ID" value="NC_014501.1"/>
</dbReference>
<dbReference type="AlphaFoldDB" id="E0UAG6"/>
<dbReference type="Proteomes" id="UP000008206">
    <property type="component" value="Chromosome"/>
</dbReference>